<comment type="caution">
    <text evidence="5">The sequence shown here is derived from an EMBL/GenBank/DDBJ whole genome shotgun (WGS) entry which is preliminary data.</text>
</comment>
<dbReference type="Proteomes" id="UP000319160">
    <property type="component" value="Unassembled WGS sequence"/>
</dbReference>
<keyword evidence="4" id="KW-0812">Transmembrane</keyword>
<reference evidence="6" key="1">
    <citation type="submission" date="2019-06" db="EMBL/GenBank/DDBJ databases">
        <title>Draft genome sequence of the griseofulvin-producing fungus Xylaria cubensis strain G536.</title>
        <authorList>
            <person name="Mead M.E."/>
            <person name="Raja H.A."/>
            <person name="Steenwyk J.L."/>
            <person name="Knowles S.L."/>
            <person name="Oberlies N.H."/>
            <person name="Rokas A."/>
        </authorList>
    </citation>
    <scope>NUCLEOTIDE SEQUENCE [LARGE SCALE GENOMIC DNA]</scope>
    <source>
        <strain evidence="6">G536</strain>
    </source>
</reference>
<evidence type="ECO:0000313" key="5">
    <source>
        <dbReference type="EMBL" id="TRX96510.1"/>
    </source>
</evidence>
<dbReference type="OrthoDB" id="3687641at2759"/>
<comment type="pathway">
    <text evidence="1">Mycotoxin biosynthesis.</text>
</comment>
<organism evidence="5 6">
    <name type="scientific">Xylaria flabelliformis</name>
    <dbReference type="NCBI Taxonomy" id="2512241"/>
    <lineage>
        <taxon>Eukaryota</taxon>
        <taxon>Fungi</taxon>
        <taxon>Dikarya</taxon>
        <taxon>Ascomycota</taxon>
        <taxon>Pezizomycotina</taxon>
        <taxon>Sordariomycetes</taxon>
        <taxon>Xylariomycetidae</taxon>
        <taxon>Xylariales</taxon>
        <taxon>Xylariaceae</taxon>
        <taxon>Xylaria</taxon>
    </lineage>
</organism>
<dbReference type="Pfam" id="PF11807">
    <property type="entry name" value="UstYa"/>
    <property type="match status" value="1"/>
</dbReference>
<evidence type="ECO:0000256" key="2">
    <source>
        <dbReference type="ARBA" id="ARBA00023002"/>
    </source>
</evidence>
<evidence type="ECO:0000256" key="1">
    <source>
        <dbReference type="ARBA" id="ARBA00004685"/>
    </source>
</evidence>
<keyword evidence="4" id="KW-0472">Membrane</keyword>
<dbReference type="GO" id="GO:0043386">
    <property type="term" value="P:mycotoxin biosynthetic process"/>
    <property type="evidence" value="ECO:0007669"/>
    <property type="project" value="InterPro"/>
</dbReference>
<sequence length="224" mass="25615">MNPNIAYEPLYGCREDEAADSQADVSIVPPLQTQQKRWLSIRRLTIVSLLAAILAVSIGISSFFLGRHIERRSIESDWFSPPGRIDHTFHYRHQFGMRPGNVSQKYWDLVFPRGRGFIQHPVISPIPHGLAVYHQLHCLDAIRHGYWAARDGKEPGKKAEPGHIRHCIDYLRQSIMCNADTNLEPINDDLGGVTGFGFPRKCRDIVQIMGWADKWRTHNQTDHS</sequence>
<accession>A0A553I8H6</accession>
<gene>
    <name evidence="5" type="ORF">FHL15_002782</name>
</gene>
<proteinExistence type="inferred from homology"/>
<evidence type="ECO:0000313" key="6">
    <source>
        <dbReference type="Proteomes" id="UP000319160"/>
    </source>
</evidence>
<feature type="transmembrane region" description="Helical" evidence="4">
    <location>
        <begin position="44"/>
        <end position="65"/>
    </location>
</feature>
<dbReference type="GO" id="GO:0016491">
    <property type="term" value="F:oxidoreductase activity"/>
    <property type="evidence" value="ECO:0007669"/>
    <property type="project" value="UniProtKB-KW"/>
</dbReference>
<protein>
    <recommendedName>
        <fullName evidence="7">Oxidase ustYa</fullName>
    </recommendedName>
</protein>
<evidence type="ECO:0008006" key="7">
    <source>
        <dbReference type="Google" id="ProtNLM"/>
    </source>
</evidence>
<dbReference type="InterPro" id="IPR021765">
    <property type="entry name" value="UstYa-like"/>
</dbReference>
<keyword evidence="6" id="KW-1185">Reference proteome</keyword>
<name>A0A553I8H6_9PEZI</name>
<keyword evidence="4" id="KW-1133">Transmembrane helix</keyword>
<dbReference type="STRING" id="2512241.A0A553I8H6"/>
<comment type="similarity">
    <text evidence="3">Belongs to the ustYa family.</text>
</comment>
<dbReference type="PANTHER" id="PTHR33365">
    <property type="entry name" value="YALI0B05434P"/>
    <property type="match status" value="1"/>
</dbReference>
<dbReference type="EMBL" id="VFLP01000011">
    <property type="protein sequence ID" value="TRX96510.1"/>
    <property type="molecule type" value="Genomic_DNA"/>
</dbReference>
<keyword evidence="2" id="KW-0560">Oxidoreductase</keyword>
<dbReference type="AlphaFoldDB" id="A0A553I8H6"/>
<dbReference type="PANTHER" id="PTHR33365:SF11">
    <property type="entry name" value="TAT PATHWAY SIGNAL SEQUENCE"/>
    <property type="match status" value="1"/>
</dbReference>
<evidence type="ECO:0000256" key="4">
    <source>
        <dbReference type="SAM" id="Phobius"/>
    </source>
</evidence>
<evidence type="ECO:0000256" key="3">
    <source>
        <dbReference type="ARBA" id="ARBA00035112"/>
    </source>
</evidence>